<accession>A0A6A4AN80</accession>
<name>A0A6A4AN80_9STRA</name>
<dbReference type="Pfam" id="PF22936">
    <property type="entry name" value="Pol_BBD"/>
    <property type="match status" value="1"/>
</dbReference>
<protein>
    <recommendedName>
        <fullName evidence="2">Retrovirus-related Pol polyprotein from transposon TNT 1-94-like beta-barrel domain-containing protein</fullName>
    </recommendedName>
</protein>
<organism evidence="3 4">
    <name type="scientific">Phytophthora rubi</name>
    <dbReference type="NCBI Taxonomy" id="129364"/>
    <lineage>
        <taxon>Eukaryota</taxon>
        <taxon>Sar</taxon>
        <taxon>Stramenopiles</taxon>
        <taxon>Oomycota</taxon>
        <taxon>Peronosporomycetes</taxon>
        <taxon>Peronosporales</taxon>
        <taxon>Peronosporaceae</taxon>
        <taxon>Phytophthora</taxon>
    </lineage>
</organism>
<dbReference type="InterPro" id="IPR054722">
    <property type="entry name" value="PolX-like_BBD"/>
</dbReference>
<dbReference type="Proteomes" id="UP000434957">
    <property type="component" value="Unassembled WGS sequence"/>
</dbReference>
<feature type="non-terminal residue" evidence="3">
    <location>
        <position position="1"/>
    </location>
</feature>
<feature type="domain" description="Retrovirus-related Pol polyprotein from transposon TNT 1-94-like beta-barrel" evidence="2">
    <location>
        <begin position="1"/>
        <end position="77"/>
    </location>
</feature>
<dbReference type="AlphaFoldDB" id="A0A6A4AN80"/>
<gene>
    <name evidence="3" type="ORF">PR003_g34863</name>
</gene>
<evidence type="ECO:0000313" key="3">
    <source>
        <dbReference type="EMBL" id="KAE9259256.1"/>
    </source>
</evidence>
<proteinExistence type="predicted"/>
<feature type="region of interest" description="Disordered" evidence="1">
    <location>
        <begin position="154"/>
        <end position="185"/>
    </location>
</feature>
<reference evidence="3 4" key="1">
    <citation type="submission" date="2018-08" db="EMBL/GenBank/DDBJ databases">
        <title>Genomic investigation of the strawberry pathogen Phytophthora fragariae indicates pathogenicity is determined by transcriptional variation in three key races.</title>
        <authorList>
            <person name="Adams T.M."/>
            <person name="Armitage A.D."/>
            <person name="Sobczyk M.K."/>
            <person name="Bates H.J."/>
            <person name="Dunwell J.M."/>
            <person name="Nellist C.F."/>
            <person name="Harrison R.J."/>
        </authorList>
    </citation>
    <scope>NUCLEOTIDE SEQUENCE [LARGE SCALE GENOMIC DNA]</scope>
    <source>
        <strain evidence="3 4">SCRP333</strain>
    </source>
</reference>
<evidence type="ECO:0000259" key="2">
    <source>
        <dbReference type="Pfam" id="PF22936"/>
    </source>
</evidence>
<evidence type="ECO:0000256" key="1">
    <source>
        <dbReference type="SAM" id="MobiDB-lite"/>
    </source>
</evidence>
<sequence>THHICNDKSKFVEIKACDEGELTVANGNTAKIMGVGTVMQRVALPDGKERDIRIQDALYVPSMNKNLLLVPQINQSGQFKVVFDGNEMQIALKKSKKVVASADLIDGLYWLRVPSFTANSVVKASINAVDLHARMGHAPNDVLLQHVAGNWHWHRQHRHQQTKPLTSTDTKPAAGTGRNRLSRQL</sequence>
<comment type="caution">
    <text evidence="3">The sequence shown here is derived from an EMBL/GenBank/DDBJ whole genome shotgun (WGS) entry which is preliminary data.</text>
</comment>
<feature type="non-terminal residue" evidence="3">
    <location>
        <position position="185"/>
    </location>
</feature>
<evidence type="ECO:0000313" key="4">
    <source>
        <dbReference type="Proteomes" id="UP000434957"/>
    </source>
</evidence>
<dbReference type="EMBL" id="QXFT01012551">
    <property type="protein sequence ID" value="KAE9259256.1"/>
    <property type="molecule type" value="Genomic_DNA"/>
</dbReference>
<keyword evidence="4" id="KW-1185">Reference proteome</keyword>